<comment type="caution">
    <text evidence="5">The sequence shown here is derived from an EMBL/GenBank/DDBJ whole genome shotgun (WGS) entry which is preliminary data.</text>
</comment>
<evidence type="ECO:0000313" key="5">
    <source>
        <dbReference type="EMBL" id="PIN23897.1"/>
    </source>
</evidence>
<sequence>MDSPKSLFHGWKILKKVTDQKSWLRKKKSSEKALAANTATNFLICNEEEETEELLTEKAQVQRDNRLLQDKLSSALCWEKVEAEAISLKKDFDKVLQQKAACEERLLHLEAALKECMQQLRFVQEEQEKRVHCALMKKSEKFEKTQITLDEKLAEASKKLVNLDAENAQLNKALSRKDKAIGELRKYKVQAKVDLNALMLRVESAEKENASLKYEVRVLEKELDIRNEEREFNLQTADVAQKEHHENCQRLRLLVQKRLLDPDALTKMKNEVEMLGKGGLETRRRKSKPSLVSSVDSGVYVSVDTPSKWINFPVEKFDATEEENTSLKYALDKKSTGVQFSRIVYPRSASRLSRDLSSGHFKESLKSQTSSERSKQETLSDLGSDEKANTYAESWASILISELEHFRNEKQLEFLEHNTSDTTIFKGQTSMNHPDASDSPQVGFQTSPNKSFISDASDTGNDDNISTAQKIDQNVSASIHKILELLVEINMKTEDNCVSESSRNKNSATPTEYIRRVFQWKTTEFSSVLQQFLKTCNDLLNGTTDVGQFIQLVAFTLDWLTNHCFSLQDMSSMKNAIMTHLDWDESRSESEVDSDQLISLQNLVDKEDMSYLPLNGQHSSFDTKPNVKEEAERLNIQPKKKQCSVMVSEDGLQLQSVKGEDNSSIKRLEETSNDLKIPLKSKISKGVIDDGKPWEKQLRNAHESFRDIDSSFRLGDNYSFRKIGQYAILSLGKQLKAWDALGNAVFFDKVISTQADSVVTSISISTSKRNVSRRLSPLDNMLVEDNNRIDASLRTKDDNYDDIQNGNIDSIVSTNAATESWSKLTDPRDADRKAVILMATVPPKGEQVF</sequence>
<organism evidence="5 6">
    <name type="scientific">Handroanthus impetiginosus</name>
    <dbReference type="NCBI Taxonomy" id="429701"/>
    <lineage>
        <taxon>Eukaryota</taxon>
        <taxon>Viridiplantae</taxon>
        <taxon>Streptophyta</taxon>
        <taxon>Embryophyta</taxon>
        <taxon>Tracheophyta</taxon>
        <taxon>Spermatophyta</taxon>
        <taxon>Magnoliopsida</taxon>
        <taxon>eudicotyledons</taxon>
        <taxon>Gunneridae</taxon>
        <taxon>Pentapetalae</taxon>
        <taxon>asterids</taxon>
        <taxon>lamiids</taxon>
        <taxon>Lamiales</taxon>
        <taxon>Bignoniaceae</taxon>
        <taxon>Crescentiina</taxon>
        <taxon>Tabebuia alliance</taxon>
        <taxon>Handroanthus</taxon>
    </lineage>
</organism>
<dbReference type="EMBL" id="NKXS01000487">
    <property type="protein sequence ID" value="PIN23897.1"/>
    <property type="molecule type" value="Genomic_DNA"/>
</dbReference>
<dbReference type="AlphaFoldDB" id="A0A2G9I2B1"/>
<reference evidence="6" key="1">
    <citation type="journal article" date="2018" name="Gigascience">
        <title>Genome assembly of the Pink Ipe (Handroanthus impetiginosus, Bignoniaceae), a highly valued, ecologically keystone Neotropical timber forest tree.</title>
        <authorList>
            <person name="Silva-Junior O.B."/>
            <person name="Grattapaglia D."/>
            <person name="Novaes E."/>
            <person name="Collevatti R.G."/>
        </authorList>
    </citation>
    <scope>NUCLEOTIDE SEQUENCE [LARGE SCALE GENOMIC DNA]</scope>
    <source>
        <strain evidence="6">cv. UFG-1</strain>
    </source>
</reference>
<evidence type="ECO:0008006" key="7">
    <source>
        <dbReference type="Google" id="ProtNLM"/>
    </source>
</evidence>
<feature type="region of interest" description="Disordered" evidence="4">
    <location>
        <begin position="424"/>
        <end position="465"/>
    </location>
</feature>
<keyword evidence="2 3" id="KW-0175">Coiled coil</keyword>
<dbReference type="PANTHER" id="PTHR31580:SF22">
    <property type="entry name" value="FILAMENT-LIKE PLANT PROTEIN 7"/>
    <property type="match status" value="1"/>
</dbReference>
<evidence type="ECO:0000256" key="2">
    <source>
        <dbReference type="ARBA" id="ARBA00023054"/>
    </source>
</evidence>
<evidence type="ECO:0000256" key="1">
    <source>
        <dbReference type="ARBA" id="ARBA00005921"/>
    </source>
</evidence>
<comment type="similarity">
    <text evidence="1">Belongs to the FPP family.</text>
</comment>
<feature type="coiled-coil region" evidence="3">
    <location>
        <begin position="153"/>
        <end position="222"/>
    </location>
</feature>
<protein>
    <recommendedName>
        <fullName evidence="7">Filament-like plant protein 7</fullName>
    </recommendedName>
</protein>
<dbReference type="OrthoDB" id="1917992at2759"/>
<dbReference type="InterPro" id="IPR008587">
    <property type="entry name" value="FPP_plant"/>
</dbReference>
<evidence type="ECO:0000256" key="3">
    <source>
        <dbReference type="SAM" id="Coils"/>
    </source>
</evidence>
<evidence type="ECO:0000313" key="6">
    <source>
        <dbReference type="Proteomes" id="UP000231279"/>
    </source>
</evidence>
<name>A0A2G9I2B1_9LAMI</name>
<dbReference type="Pfam" id="PF05911">
    <property type="entry name" value="FPP"/>
    <property type="match status" value="2"/>
</dbReference>
<gene>
    <name evidence="5" type="ORF">CDL12_03378</name>
</gene>
<dbReference type="Proteomes" id="UP000231279">
    <property type="component" value="Unassembled WGS sequence"/>
</dbReference>
<keyword evidence="6" id="KW-1185">Reference proteome</keyword>
<feature type="coiled-coil region" evidence="3">
    <location>
        <begin position="99"/>
        <end position="126"/>
    </location>
</feature>
<feature type="region of interest" description="Disordered" evidence="4">
    <location>
        <begin position="355"/>
        <end position="385"/>
    </location>
</feature>
<evidence type="ECO:0000256" key="4">
    <source>
        <dbReference type="SAM" id="MobiDB-lite"/>
    </source>
</evidence>
<dbReference type="PANTHER" id="PTHR31580">
    <property type="entry name" value="FILAMENT-LIKE PLANT PROTEIN 4"/>
    <property type="match status" value="1"/>
</dbReference>
<dbReference type="STRING" id="429701.A0A2G9I2B1"/>
<proteinExistence type="inferred from homology"/>
<feature type="compositionally biased region" description="Basic and acidic residues" evidence="4">
    <location>
        <begin position="372"/>
        <end position="385"/>
    </location>
</feature>
<accession>A0A2G9I2B1</accession>